<evidence type="ECO:0000313" key="5">
    <source>
        <dbReference type="Proteomes" id="UP000256304"/>
    </source>
</evidence>
<dbReference type="AlphaFoldDB" id="A0A3D9SPB1"/>
<name>A0A3D9SPB1_9BACL</name>
<feature type="domain" description="Smf/DprA SLOG" evidence="2">
    <location>
        <begin position="82"/>
        <end position="291"/>
    </location>
</feature>
<proteinExistence type="inferred from homology"/>
<dbReference type="InterPro" id="IPR036388">
    <property type="entry name" value="WH-like_DNA-bd_sf"/>
</dbReference>
<comment type="similarity">
    <text evidence="1">Belongs to the DprA/Smf family.</text>
</comment>
<accession>A0A3D9SPB1</accession>
<evidence type="ECO:0000259" key="3">
    <source>
        <dbReference type="Pfam" id="PF17782"/>
    </source>
</evidence>
<dbReference type="SUPFAM" id="SSF102405">
    <property type="entry name" value="MCP/YpsA-like"/>
    <property type="match status" value="1"/>
</dbReference>
<reference evidence="4 5" key="1">
    <citation type="submission" date="2018-08" db="EMBL/GenBank/DDBJ databases">
        <title>Genomic Encyclopedia of Type Strains, Phase III (KMG-III): the genomes of soil and plant-associated and newly described type strains.</title>
        <authorList>
            <person name="Whitman W."/>
        </authorList>
    </citation>
    <scope>NUCLEOTIDE SEQUENCE [LARGE SCALE GENOMIC DNA]</scope>
    <source>
        <strain evidence="4 5">CGMCC 1.10966</strain>
    </source>
</reference>
<dbReference type="InterPro" id="IPR003488">
    <property type="entry name" value="DprA"/>
</dbReference>
<dbReference type="Pfam" id="PF02481">
    <property type="entry name" value="DNA_processg_A"/>
    <property type="match status" value="1"/>
</dbReference>
<protein>
    <submittedName>
        <fullName evidence="4">DNA processing protein</fullName>
    </submittedName>
</protein>
<dbReference type="Gene3D" id="1.10.10.10">
    <property type="entry name" value="Winged helix-like DNA-binding domain superfamily/Winged helix DNA-binding domain"/>
    <property type="match status" value="1"/>
</dbReference>
<dbReference type="PANTHER" id="PTHR43022:SF1">
    <property type="entry name" value="PROTEIN SMF"/>
    <property type="match status" value="1"/>
</dbReference>
<keyword evidence="5" id="KW-1185">Reference proteome</keyword>
<dbReference type="RefSeq" id="WP_245995788.1">
    <property type="nucleotide sequence ID" value="NZ_QTTN01000001.1"/>
</dbReference>
<evidence type="ECO:0000256" key="1">
    <source>
        <dbReference type="ARBA" id="ARBA00006525"/>
    </source>
</evidence>
<sequence>MNMELMKRRELLITLHETPGIGWQSIRKAVDSGEWQSFERFAPEAWVTSVGLKLDQARALSNAFTNLDVGAREERMKQLGIKVITCLDEDYPELLKESPQPPWVLYAIGKDTLLNRHSISIVGTRGPTTYGRRTASELARKLSERGLTVVSGMARGIDALAHEGALQGAGSTIAVLGTPVTQIYPPDNRQLYADIAKNGLVISEVPIGTPFHPGLFPLRNRIIAALSLGTVVVEAAERSGSLITADQALEMSRDVFAVPGPISSPKSAGTNGLIRQGAKLVTSYEDILEEYTGLPIYDQAVRDARGRAESWASNTEVDLSENEAIIYRFLCEEPRSVDQLHELSSFPFGLLHSVLINLTLKRKIEQHSGSIYSVM</sequence>
<dbReference type="PANTHER" id="PTHR43022">
    <property type="entry name" value="PROTEIN SMF"/>
    <property type="match status" value="1"/>
</dbReference>
<dbReference type="NCBIfam" id="TIGR00732">
    <property type="entry name" value="dprA"/>
    <property type="match status" value="1"/>
</dbReference>
<dbReference type="InterPro" id="IPR057666">
    <property type="entry name" value="DrpA_SLOG"/>
</dbReference>
<organism evidence="4 5">
    <name type="scientific">Paenibacillus taihuensis</name>
    <dbReference type="NCBI Taxonomy" id="1156355"/>
    <lineage>
        <taxon>Bacteria</taxon>
        <taxon>Bacillati</taxon>
        <taxon>Bacillota</taxon>
        <taxon>Bacilli</taxon>
        <taxon>Bacillales</taxon>
        <taxon>Paenibacillaceae</taxon>
        <taxon>Paenibacillus</taxon>
    </lineage>
</organism>
<dbReference type="EMBL" id="QTTN01000001">
    <property type="protein sequence ID" value="REE94404.1"/>
    <property type="molecule type" value="Genomic_DNA"/>
</dbReference>
<gene>
    <name evidence="4" type="ORF">A8990_101198</name>
</gene>
<feature type="domain" description="DprA winged helix" evidence="3">
    <location>
        <begin position="315"/>
        <end position="369"/>
    </location>
</feature>
<dbReference type="InterPro" id="IPR041614">
    <property type="entry name" value="DprA_WH"/>
</dbReference>
<comment type="caution">
    <text evidence="4">The sequence shown here is derived from an EMBL/GenBank/DDBJ whole genome shotgun (WGS) entry which is preliminary data.</text>
</comment>
<evidence type="ECO:0000259" key="2">
    <source>
        <dbReference type="Pfam" id="PF02481"/>
    </source>
</evidence>
<dbReference type="Pfam" id="PF17782">
    <property type="entry name" value="WHD_DprA"/>
    <property type="match status" value="1"/>
</dbReference>
<evidence type="ECO:0000313" key="4">
    <source>
        <dbReference type="EMBL" id="REE94404.1"/>
    </source>
</evidence>
<dbReference type="Proteomes" id="UP000256304">
    <property type="component" value="Unassembled WGS sequence"/>
</dbReference>
<dbReference type="GO" id="GO:0009294">
    <property type="term" value="P:DNA-mediated transformation"/>
    <property type="evidence" value="ECO:0007669"/>
    <property type="project" value="InterPro"/>
</dbReference>
<dbReference type="Gene3D" id="3.40.50.450">
    <property type="match status" value="1"/>
</dbReference>